<evidence type="ECO:0000313" key="2">
    <source>
        <dbReference type="Proteomes" id="UP001082899"/>
    </source>
</evidence>
<sequence length="127" mass="13780">MNTFPTGRITAITTRTIYEIPPGAPVRWTPRVAGHVRVRVGRIWLTREGDAGDYWLAAGAGMPVAAGDVLWASVEGDVPGRLEMCSQASRMRLWRQAWHVLRAWRGGTASTANAGAAPCDATALPRR</sequence>
<dbReference type="RefSeq" id="WP_267848991.1">
    <property type="nucleotide sequence ID" value="NZ_JAPMXC010000010.1"/>
</dbReference>
<protein>
    <submittedName>
        <fullName evidence="1">DUF2917 domain-containing protein</fullName>
    </submittedName>
</protein>
<dbReference type="EMBL" id="JAPMXC010000010">
    <property type="protein sequence ID" value="MCY0389092.1"/>
    <property type="molecule type" value="Genomic_DNA"/>
</dbReference>
<name>A0ABT3ZRP8_9BURK</name>
<proteinExistence type="predicted"/>
<dbReference type="InterPro" id="IPR021317">
    <property type="entry name" value="DUF2917"/>
</dbReference>
<evidence type="ECO:0000313" key="1">
    <source>
        <dbReference type="EMBL" id="MCY0389092.1"/>
    </source>
</evidence>
<comment type="caution">
    <text evidence="1">The sequence shown here is derived from an EMBL/GenBank/DDBJ whole genome shotgun (WGS) entry which is preliminary data.</text>
</comment>
<accession>A0ABT3ZRP8</accession>
<organism evidence="1 2">
    <name type="scientific">Robbsia betulipollinis</name>
    <dbReference type="NCBI Taxonomy" id="2981849"/>
    <lineage>
        <taxon>Bacteria</taxon>
        <taxon>Pseudomonadati</taxon>
        <taxon>Pseudomonadota</taxon>
        <taxon>Betaproteobacteria</taxon>
        <taxon>Burkholderiales</taxon>
        <taxon>Burkholderiaceae</taxon>
        <taxon>Robbsia</taxon>
    </lineage>
</organism>
<gene>
    <name evidence="1" type="ORF">OVY01_18230</name>
</gene>
<keyword evidence="2" id="KW-1185">Reference proteome</keyword>
<dbReference type="Proteomes" id="UP001082899">
    <property type="component" value="Unassembled WGS sequence"/>
</dbReference>
<reference evidence="1" key="1">
    <citation type="submission" date="2022-11" db="EMBL/GenBank/DDBJ databases">
        <title>Robbsia betulipollinis sp. nov., isolated from pollen of birch (Betula pendula).</title>
        <authorList>
            <person name="Shi H."/>
            <person name="Ambika Manirajan B."/>
            <person name="Ratering S."/>
            <person name="Geissler-Plaum R."/>
            <person name="Schnell S."/>
        </authorList>
    </citation>
    <scope>NUCLEOTIDE SEQUENCE</scope>
    <source>
        <strain evidence="1">Bb-Pol-6</strain>
    </source>
</reference>
<dbReference type="Pfam" id="PF11142">
    <property type="entry name" value="DUF2917"/>
    <property type="match status" value="1"/>
</dbReference>